<feature type="compositionally biased region" description="Basic and acidic residues" evidence="1">
    <location>
        <begin position="183"/>
        <end position="206"/>
    </location>
</feature>
<keyword evidence="3" id="KW-1185">Reference proteome</keyword>
<name>A0A0P0VN47_ORYSJ</name>
<reference evidence="2 3" key="3">
    <citation type="journal article" date="2013" name="Rice">
        <title>Improvement of the Oryza sativa Nipponbare reference genome using next generation sequence and optical map data.</title>
        <authorList>
            <person name="Kawahara Y."/>
            <person name="de la Bastide M."/>
            <person name="Hamilton J.P."/>
            <person name="Kanamori H."/>
            <person name="McCombie W.R."/>
            <person name="Ouyang S."/>
            <person name="Schwartz D.C."/>
            <person name="Tanaka T."/>
            <person name="Wu J."/>
            <person name="Zhou S."/>
            <person name="Childs K.L."/>
            <person name="Davidson R.M."/>
            <person name="Lin H."/>
            <person name="Quesada-Ocampo L."/>
            <person name="Vaillancourt B."/>
            <person name="Sakai H."/>
            <person name="Lee S.S."/>
            <person name="Kim J."/>
            <person name="Numa H."/>
            <person name="Itoh T."/>
            <person name="Buell C.R."/>
            <person name="Matsumoto T."/>
        </authorList>
    </citation>
    <scope>NUCLEOTIDE SEQUENCE [LARGE SCALE GENOMIC DNA]</scope>
    <source>
        <strain evidence="3">cv. Nipponbare</strain>
    </source>
</reference>
<accession>A0A0P0VN47</accession>
<dbReference type="AlphaFoldDB" id="A0A0P0VN47"/>
<reference evidence="2 3" key="2">
    <citation type="journal article" date="2013" name="Plant Cell Physiol.">
        <title>Rice Annotation Project Database (RAP-DB): an integrative and interactive database for rice genomics.</title>
        <authorList>
            <person name="Sakai H."/>
            <person name="Lee S.S."/>
            <person name="Tanaka T."/>
            <person name="Numa H."/>
            <person name="Kim J."/>
            <person name="Kawahara Y."/>
            <person name="Wakimoto H."/>
            <person name="Yang C.C."/>
            <person name="Iwamoto M."/>
            <person name="Abe T."/>
            <person name="Yamada Y."/>
            <person name="Muto A."/>
            <person name="Inokuchi H."/>
            <person name="Ikemura T."/>
            <person name="Matsumoto T."/>
            <person name="Sasaki T."/>
            <person name="Itoh T."/>
        </authorList>
    </citation>
    <scope>NUCLEOTIDE SEQUENCE [LARGE SCALE GENOMIC DNA]</scope>
    <source>
        <strain evidence="3">cv. Nipponbare</strain>
    </source>
</reference>
<dbReference type="InParanoid" id="A0A0P0VN47"/>
<reference evidence="3" key="1">
    <citation type="journal article" date="2005" name="Nature">
        <title>The map-based sequence of the rice genome.</title>
        <authorList>
            <consortium name="International rice genome sequencing project (IRGSP)"/>
            <person name="Matsumoto T."/>
            <person name="Wu J."/>
            <person name="Kanamori H."/>
            <person name="Katayose Y."/>
            <person name="Fujisawa M."/>
            <person name="Namiki N."/>
            <person name="Mizuno H."/>
            <person name="Yamamoto K."/>
            <person name="Antonio B.A."/>
            <person name="Baba T."/>
            <person name="Sakata K."/>
            <person name="Nagamura Y."/>
            <person name="Aoki H."/>
            <person name="Arikawa K."/>
            <person name="Arita K."/>
            <person name="Bito T."/>
            <person name="Chiden Y."/>
            <person name="Fujitsuka N."/>
            <person name="Fukunaka R."/>
            <person name="Hamada M."/>
            <person name="Harada C."/>
            <person name="Hayashi A."/>
            <person name="Hijishita S."/>
            <person name="Honda M."/>
            <person name="Hosokawa S."/>
            <person name="Ichikawa Y."/>
            <person name="Idonuma A."/>
            <person name="Iijima M."/>
            <person name="Ikeda M."/>
            <person name="Ikeno M."/>
            <person name="Ito K."/>
            <person name="Ito S."/>
            <person name="Ito T."/>
            <person name="Ito Y."/>
            <person name="Ito Y."/>
            <person name="Iwabuchi A."/>
            <person name="Kamiya K."/>
            <person name="Karasawa W."/>
            <person name="Kurita K."/>
            <person name="Katagiri S."/>
            <person name="Kikuta A."/>
            <person name="Kobayashi H."/>
            <person name="Kobayashi N."/>
            <person name="Machita K."/>
            <person name="Maehara T."/>
            <person name="Masukawa M."/>
            <person name="Mizubayashi T."/>
            <person name="Mukai Y."/>
            <person name="Nagasaki H."/>
            <person name="Nagata Y."/>
            <person name="Naito S."/>
            <person name="Nakashima M."/>
            <person name="Nakama Y."/>
            <person name="Nakamichi Y."/>
            <person name="Nakamura M."/>
            <person name="Meguro A."/>
            <person name="Negishi M."/>
            <person name="Ohta I."/>
            <person name="Ohta T."/>
            <person name="Okamoto M."/>
            <person name="Ono N."/>
            <person name="Saji S."/>
            <person name="Sakaguchi M."/>
            <person name="Sakai K."/>
            <person name="Shibata M."/>
            <person name="Shimokawa T."/>
            <person name="Song J."/>
            <person name="Takazaki Y."/>
            <person name="Terasawa K."/>
            <person name="Tsugane M."/>
            <person name="Tsuji K."/>
            <person name="Ueda S."/>
            <person name="Waki K."/>
            <person name="Yamagata H."/>
            <person name="Yamamoto M."/>
            <person name="Yamamoto S."/>
            <person name="Yamane H."/>
            <person name="Yoshiki S."/>
            <person name="Yoshihara R."/>
            <person name="Yukawa K."/>
            <person name="Zhong H."/>
            <person name="Yano M."/>
            <person name="Yuan Q."/>
            <person name="Ouyang S."/>
            <person name="Liu J."/>
            <person name="Jones K.M."/>
            <person name="Gansberger K."/>
            <person name="Moffat K."/>
            <person name="Hill J."/>
            <person name="Bera J."/>
            <person name="Fadrosh D."/>
            <person name="Jin S."/>
            <person name="Johri S."/>
            <person name="Kim M."/>
            <person name="Overton L."/>
            <person name="Reardon M."/>
            <person name="Tsitrin T."/>
            <person name="Vuong H."/>
            <person name="Weaver B."/>
            <person name="Ciecko A."/>
            <person name="Tallon L."/>
            <person name="Jackson J."/>
            <person name="Pai G."/>
            <person name="Aken S.V."/>
            <person name="Utterback T."/>
            <person name="Reidmuller S."/>
            <person name="Feldblyum T."/>
            <person name="Hsiao J."/>
            <person name="Zismann V."/>
            <person name="Iobst S."/>
            <person name="de Vazeille A.R."/>
            <person name="Buell C.R."/>
            <person name="Ying K."/>
            <person name="Li Y."/>
            <person name="Lu T."/>
            <person name="Huang Y."/>
            <person name="Zhao Q."/>
            <person name="Feng Q."/>
            <person name="Zhang L."/>
            <person name="Zhu J."/>
            <person name="Weng Q."/>
            <person name="Mu J."/>
            <person name="Lu Y."/>
            <person name="Fan D."/>
            <person name="Liu Y."/>
            <person name="Guan J."/>
            <person name="Zhang Y."/>
            <person name="Yu S."/>
            <person name="Liu X."/>
            <person name="Zhang Y."/>
            <person name="Hong G."/>
            <person name="Han B."/>
            <person name="Choisne N."/>
            <person name="Demange N."/>
            <person name="Orjeda G."/>
            <person name="Samain S."/>
            <person name="Cattolico L."/>
            <person name="Pelletier E."/>
            <person name="Couloux A."/>
            <person name="Segurens B."/>
            <person name="Wincker P."/>
            <person name="D'Hont A."/>
            <person name="Scarpelli C."/>
            <person name="Weissenbach J."/>
            <person name="Salanoubat M."/>
            <person name="Quetier F."/>
            <person name="Yu Y."/>
            <person name="Kim H.R."/>
            <person name="Rambo T."/>
            <person name="Currie J."/>
            <person name="Collura K."/>
            <person name="Luo M."/>
            <person name="Yang T."/>
            <person name="Ammiraju J.S.S."/>
            <person name="Engler F."/>
            <person name="Soderlund C."/>
            <person name="Wing R.A."/>
            <person name="Palmer L.E."/>
            <person name="de la Bastide M."/>
            <person name="Spiegel L."/>
            <person name="Nascimento L."/>
            <person name="Zutavern T."/>
            <person name="O'Shaughnessy A."/>
            <person name="Dike S."/>
            <person name="Dedhia N."/>
            <person name="Preston R."/>
            <person name="Balija V."/>
            <person name="McCombie W.R."/>
            <person name="Chow T."/>
            <person name="Chen H."/>
            <person name="Chung M."/>
            <person name="Chen C."/>
            <person name="Shaw J."/>
            <person name="Wu H."/>
            <person name="Hsiao K."/>
            <person name="Chao Y."/>
            <person name="Chu M."/>
            <person name="Cheng C."/>
            <person name="Hour A."/>
            <person name="Lee P."/>
            <person name="Lin S."/>
            <person name="Lin Y."/>
            <person name="Liou J."/>
            <person name="Liu S."/>
            <person name="Hsing Y."/>
            <person name="Raghuvanshi S."/>
            <person name="Mohanty A."/>
            <person name="Bharti A.K."/>
            <person name="Gaur A."/>
            <person name="Gupta V."/>
            <person name="Kumar D."/>
            <person name="Ravi V."/>
            <person name="Vij S."/>
            <person name="Kapur A."/>
            <person name="Khurana P."/>
            <person name="Khurana P."/>
            <person name="Khurana J.P."/>
            <person name="Tyagi A.K."/>
            <person name="Gaikwad K."/>
            <person name="Singh A."/>
            <person name="Dalal V."/>
            <person name="Srivastava S."/>
            <person name="Dixit A."/>
            <person name="Pal A.K."/>
            <person name="Ghazi I.A."/>
            <person name="Yadav M."/>
            <person name="Pandit A."/>
            <person name="Bhargava A."/>
            <person name="Sureshbabu K."/>
            <person name="Batra K."/>
            <person name="Sharma T.R."/>
            <person name="Mohapatra T."/>
            <person name="Singh N.K."/>
            <person name="Messing J."/>
            <person name="Nelson A.B."/>
            <person name="Fuks G."/>
            <person name="Kavchok S."/>
            <person name="Keizer G."/>
            <person name="Linton E."/>
            <person name="Llaca V."/>
            <person name="Song R."/>
            <person name="Tanyolac B."/>
            <person name="Young S."/>
            <person name="Ho-Il K."/>
            <person name="Hahn J.H."/>
            <person name="Sangsakoo G."/>
            <person name="Vanavichit A."/>
            <person name="de Mattos Luiz.A.T."/>
            <person name="Zimmer P.D."/>
            <person name="Malone G."/>
            <person name="Dellagostin O."/>
            <person name="de Oliveira A.C."/>
            <person name="Bevan M."/>
            <person name="Bancroft I."/>
            <person name="Minx P."/>
            <person name="Cordum H."/>
            <person name="Wilson R."/>
            <person name="Cheng Z."/>
            <person name="Jin W."/>
            <person name="Jiang J."/>
            <person name="Leong S.A."/>
            <person name="Iwama H."/>
            <person name="Gojobori T."/>
            <person name="Itoh T."/>
            <person name="Niimura Y."/>
            <person name="Fujii Y."/>
            <person name="Habara T."/>
            <person name="Sakai H."/>
            <person name="Sato Y."/>
            <person name="Wilson G."/>
            <person name="Kumar K."/>
            <person name="McCouch S."/>
            <person name="Juretic N."/>
            <person name="Hoen D."/>
            <person name="Wright S."/>
            <person name="Bruskiewich R."/>
            <person name="Bureau T."/>
            <person name="Miyao A."/>
            <person name="Hirochika H."/>
            <person name="Nishikawa T."/>
            <person name="Kadowaki K."/>
            <person name="Sugiura M."/>
            <person name="Burr B."/>
            <person name="Sasaki T."/>
        </authorList>
    </citation>
    <scope>NUCLEOTIDE SEQUENCE [LARGE SCALE GENOMIC DNA]</scope>
    <source>
        <strain evidence="3">cv. Nipponbare</strain>
    </source>
</reference>
<evidence type="ECO:0000313" key="2">
    <source>
        <dbReference type="EMBL" id="BAS80219.1"/>
    </source>
</evidence>
<feature type="non-terminal residue" evidence="2">
    <location>
        <position position="318"/>
    </location>
</feature>
<feature type="region of interest" description="Disordered" evidence="1">
    <location>
        <begin position="236"/>
        <end position="318"/>
    </location>
</feature>
<dbReference type="Proteomes" id="UP000059680">
    <property type="component" value="Chromosome 2"/>
</dbReference>
<organism evidence="2 3">
    <name type="scientific">Oryza sativa subsp. japonica</name>
    <name type="common">Rice</name>
    <dbReference type="NCBI Taxonomy" id="39947"/>
    <lineage>
        <taxon>Eukaryota</taxon>
        <taxon>Viridiplantae</taxon>
        <taxon>Streptophyta</taxon>
        <taxon>Embryophyta</taxon>
        <taxon>Tracheophyta</taxon>
        <taxon>Spermatophyta</taxon>
        <taxon>Magnoliopsida</taxon>
        <taxon>Liliopsida</taxon>
        <taxon>Poales</taxon>
        <taxon>Poaceae</taxon>
        <taxon>BOP clade</taxon>
        <taxon>Oryzoideae</taxon>
        <taxon>Oryzeae</taxon>
        <taxon>Oryzinae</taxon>
        <taxon>Oryza</taxon>
        <taxon>Oryza sativa</taxon>
    </lineage>
</organism>
<evidence type="ECO:0000256" key="1">
    <source>
        <dbReference type="SAM" id="MobiDB-lite"/>
    </source>
</evidence>
<dbReference type="eggNOG" id="ENOG502R3US">
    <property type="taxonomic scope" value="Eukaryota"/>
</dbReference>
<protein>
    <submittedName>
        <fullName evidence="2">Os02g0669366 protein</fullName>
    </submittedName>
</protein>
<evidence type="ECO:0000313" key="3">
    <source>
        <dbReference type="Proteomes" id="UP000059680"/>
    </source>
</evidence>
<dbReference type="OMA" id="GSCACGW"/>
<proteinExistence type="predicted"/>
<feature type="compositionally biased region" description="Low complexity" evidence="1">
    <location>
        <begin position="257"/>
        <end position="309"/>
    </location>
</feature>
<dbReference type="FunCoup" id="A0A0P0VN47">
    <property type="interactions" value="331"/>
</dbReference>
<dbReference type="Gramene" id="Os02t0669366-00">
    <property type="protein sequence ID" value="Os02t0669366-00"/>
    <property type="gene ID" value="Os02g0669366"/>
</dbReference>
<feature type="region of interest" description="Disordered" evidence="1">
    <location>
        <begin position="165"/>
        <end position="222"/>
    </location>
</feature>
<dbReference type="EMBL" id="AP014958">
    <property type="protein sequence ID" value="BAS80219.1"/>
    <property type="molecule type" value="Genomic_DNA"/>
</dbReference>
<dbReference type="PaxDb" id="39947-A0A0P0VN47"/>
<gene>
    <name evidence="2" type="ordered locus">Os02g0669366</name>
    <name evidence="2" type="ORF">OSNPB_020669366</name>
</gene>
<sequence>MLSSETLVFTRARNTFSPMLSTSAMHRPRLSRRSNAAFRSLSSGSTATLGWGRAVAAEEVEEEEASLSACCLLADRRFARDIQRIRSATHHMRSDDGLVVMMWCLGVADGVVNLAGEGIQQGVAATSTRAVAAAMERDDTPEKTAAEAEATAAVASAMAAARAVPSAGRPAGGGGGGLAATARAEEAIRGRSRPDRRSARAADARRAGSSRRSAARASAWSAESATSAALKLPCASARRRKLSSRRSANGDRPSRRSGSCACGWWSSSESDTSTRPSCSAAPATEPADAADARRPTSSLIVATSSSSWTTRGWNRHGR</sequence>
<feature type="compositionally biased region" description="Low complexity" evidence="1">
    <location>
        <begin position="210"/>
        <end position="222"/>
    </location>
</feature>